<evidence type="ECO:0000313" key="1">
    <source>
        <dbReference type="EMBL" id="CAF3279517.1"/>
    </source>
</evidence>
<dbReference type="EMBL" id="CAJNYD010004661">
    <property type="protein sequence ID" value="CAF3620934.1"/>
    <property type="molecule type" value="Genomic_DNA"/>
</dbReference>
<evidence type="ECO:0000313" key="5">
    <source>
        <dbReference type="EMBL" id="CAF4168377.1"/>
    </source>
</evidence>
<sequence>MLNVKVQVINIYFKIEYNNIAHLIPYIAVNSSGKSMLVSSLTNDDSTFNLHTIEAQSAVKNGLEIFIVGFKANVKLFRNKVKLFIEKLTFIKLD</sequence>
<reference evidence="3" key="1">
    <citation type="submission" date="2021-02" db="EMBL/GenBank/DDBJ databases">
        <authorList>
            <person name="Nowell W R."/>
        </authorList>
    </citation>
    <scope>NUCLEOTIDE SEQUENCE</scope>
</reference>
<dbReference type="Proteomes" id="UP000663838">
    <property type="component" value="Unassembled WGS sequence"/>
</dbReference>
<protein>
    <submittedName>
        <fullName evidence="3">Uncharacterized protein</fullName>
    </submittedName>
</protein>
<dbReference type="EMBL" id="CAJOBR010000058">
    <property type="protein sequence ID" value="CAF4457376.1"/>
    <property type="molecule type" value="Genomic_DNA"/>
</dbReference>
<evidence type="ECO:0000313" key="3">
    <source>
        <dbReference type="EMBL" id="CAF3620934.1"/>
    </source>
</evidence>
<dbReference type="Proteomes" id="UP000663862">
    <property type="component" value="Unassembled WGS sequence"/>
</dbReference>
<dbReference type="EMBL" id="CAJOBP010000367">
    <property type="protein sequence ID" value="CAF4168377.1"/>
    <property type="molecule type" value="Genomic_DNA"/>
</dbReference>
<gene>
    <name evidence="2" type="ORF">GRG538_LOCUS9788</name>
    <name evidence="4" type="ORF">HFQ381_LOCUS4206</name>
    <name evidence="3" type="ORF">LUA448_LOCUS31422</name>
    <name evidence="6" type="ORF">QYT958_LOCUS1128</name>
    <name evidence="1" type="ORF">TIS948_LOCUS16805</name>
    <name evidence="7" type="ORF">TOA249_LOCUS5525</name>
    <name evidence="8" type="ORF">TSG867_LOCUS24694</name>
    <name evidence="5" type="ORF">UJA718_LOCUS4533</name>
</gene>
<dbReference type="EMBL" id="CAJOBO010000163">
    <property type="protein sequence ID" value="CAF4148614.1"/>
    <property type="molecule type" value="Genomic_DNA"/>
</dbReference>
<evidence type="ECO:0000313" key="7">
    <source>
        <dbReference type="EMBL" id="CAF4528178.1"/>
    </source>
</evidence>
<dbReference type="EMBL" id="CAJOBS010000224">
    <property type="protein sequence ID" value="CAF4528178.1"/>
    <property type="molecule type" value="Genomic_DNA"/>
</dbReference>
<dbReference type="AlphaFoldDB" id="A0A818PA41"/>
<evidence type="ECO:0000313" key="2">
    <source>
        <dbReference type="EMBL" id="CAF3398471.1"/>
    </source>
</evidence>
<dbReference type="Proteomes" id="UP000663833">
    <property type="component" value="Unassembled WGS sequence"/>
</dbReference>
<name>A0A818PA41_9BILA</name>
<dbReference type="Proteomes" id="UP000663848">
    <property type="component" value="Unassembled WGS sequence"/>
</dbReference>
<dbReference type="EMBL" id="CAJNXB010002829">
    <property type="protein sequence ID" value="CAF3279517.1"/>
    <property type="molecule type" value="Genomic_DNA"/>
</dbReference>
<dbReference type="Proteomes" id="UP000663872">
    <property type="component" value="Unassembled WGS sequence"/>
</dbReference>
<dbReference type="OrthoDB" id="10002363at2759"/>
<comment type="caution">
    <text evidence="3">The sequence shown here is derived from an EMBL/GenBank/DDBJ whole genome shotgun (WGS) entry which is preliminary data.</text>
</comment>
<evidence type="ECO:0000313" key="8">
    <source>
        <dbReference type="EMBL" id="CAF4551592.1"/>
    </source>
</evidence>
<dbReference type="EMBL" id="CAJNYT010001170">
    <property type="protein sequence ID" value="CAF3398471.1"/>
    <property type="molecule type" value="Genomic_DNA"/>
</dbReference>
<evidence type="ECO:0000313" key="6">
    <source>
        <dbReference type="EMBL" id="CAF4457376.1"/>
    </source>
</evidence>
<proteinExistence type="predicted"/>
<evidence type="ECO:0000313" key="10">
    <source>
        <dbReference type="Proteomes" id="UP000663873"/>
    </source>
</evidence>
<keyword evidence="10" id="KW-1185">Reference proteome</keyword>
<dbReference type="Proteomes" id="UP000663825">
    <property type="component" value="Unassembled WGS sequence"/>
</dbReference>
<accession>A0A818PA41</accession>
<dbReference type="Proteomes" id="UP000663851">
    <property type="component" value="Unassembled WGS sequence"/>
</dbReference>
<dbReference type="Proteomes" id="UP000663873">
    <property type="component" value="Unassembled WGS sequence"/>
</dbReference>
<organism evidence="3 9">
    <name type="scientific">Rotaria socialis</name>
    <dbReference type="NCBI Taxonomy" id="392032"/>
    <lineage>
        <taxon>Eukaryota</taxon>
        <taxon>Metazoa</taxon>
        <taxon>Spiralia</taxon>
        <taxon>Gnathifera</taxon>
        <taxon>Rotifera</taxon>
        <taxon>Eurotatoria</taxon>
        <taxon>Bdelloidea</taxon>
        <taxon>Philodinida</taxon>
        <taxon>Philodinidae</taxon>
        <taxon>Rotaria</taxon>
    </lineage>
</organism>
<evidence type="ECO:0000313" key="9">
    <source>
        <dbReference type="Proteomes" id="UP000663833"/>
    </source>
</evidence>
<dbReference type="EMBL" id="CAJOBQ010002298">
    <property type="protein sequence ID" value="CAF4551592.1"/>
    <property type="molecule type" value="Genomic_DNA"/>
</dbReference>
<evidence type="ECO:0000313" key="4">
    <source>
        <dbReference type="EMBL" id="CAF4148614.1"/>
    </source>
</evidence>